<reference evidence="7" key="1">
    <citation type="submission" date="2022-01" db="EMBL/GenBank/DDBJ databases">
        <title>Colwellia maritima, isolated from seawater.</title>
        <authorList>
            <person name="Kristyanto S."/>
            <person name="Jung J."/>
            <person name="Jeon C.O."/>
        </authorList>
    </citation>
    <scope>NUCLEOTIDE SEQUENCE</scope>
    <source>
        <strain evidence="7">MSW7</strain>
    </source>
</reference>
<dbReference type="PANTHER" id="PTHR46056:SF12">
    <property type="entry name" value="LONG-CHAIN-ALCOHOL OXIDASE"/>
    <property type="match status" value="1"/>
</dbReference>
<accession>A0ABS9X471</accession>
<evidence type="ECO:0000256" key="2">
    <source>
        <dbReference type="ARBA" id="ARBA00022630"/>
    </source>
</evidence>
<dbReference type="PANTHER" id="PTHR46056">
    <property type="entry name" value="LONG-CHAIN-ALCOHOL OXIDASE"/>
    <property type="match status" value="1"/>
</dbReference>
<evidence type="ECO:0000256" key="3">
    <source>
        <dbReference type="ARBA" id="ARBA00022827"/>
    </source>
</evidence>
<dbReference type="InterPro" id="IPR007867">
    <property type="entry name" value="GMC_OxRtase_C"/>
</dbReference>
<dbReference type="Proteomes" id="UP001139646">
    <property type="component" value="Unassembled WGS sequence"/>
</dbReference>
<dbReference type="InterPro" id="IPR036188">
    <property type="entry name" value="FAD/NAD-bd_sf"/>
</dbReference>
<protein>
    <submittedName>
        <fullName evidence="7">GMC family oxidoreductase</fullName>
    </submittedName>
</protein>
<comment type="similarity">
    <text evidence="1">Belongs to the GMC oxidoreductase family.</text>
</comment>
<dbReference type="Pfam" id="PF05199">
    <property type="entry name" value="GMC_oxred_C"/>
    <property type="match status" value="1"/>
</dbReference>
<dbReference type="SUPFAM" id="SSF51905">
    <property type="entry name" value="FAD/NAD(P)-binding domain"/>
    <property type="match status" value="1"/>
</dbReference>
<keyword evidence="2" id="KW-0285">Flavoprotein</keyword>
<proteinExistence type="inferred from homology"/>
<evidence type="ECO:0000313" key="7">
    <source>
        <dbReference type="EMBL" id="MCI2285044.1"/>
    </source>
</evidence>
<evidence type="ECO:0000256" key="1">
    <source>
        <dbReference type="ARBA" id="ARBA00010790"/>
    </source>
</evidence>
<keyword evidence="8" id="KW-1185">Reference proteome</keyword>
<feature type="domain" description="Glucose-methanol-choline oxidoreductase N-terminal" evidence="5">
    <location>
        <begin position="13"/>
        <end position="126"/>
    </location>
</feature>
<keyword evidence="3" id="KW-0274">FAD</keyword>
<dbReference type="InterPro" id="IPR000172">
    <property type="entry name" value="GMC_OxRdtase_N"/>
</dbReference>
<dbReference type="SUPFAM" id="SSF54373">
    <property type="entry name" value="FAD-linked reductases, C-terminal domain"/>
    <property type="match status" value="1"/>
</dbReference>
<evidence type="ECO:0000256" key="4">
    <source>
        <dbReference type="ARBA" id="ARBA00023002"/>
    </source>
</evidence>
<comment type="caution">
    <text evidence="7">The sequence shown here is derived from an EMBL/GenBank/DDBJ whole genome shotgun (WGS) entry which is preliminary data.</text>
</comment>
<dbReference type="Gene3D" id="3.50.50.60">
    <property type="entry name" value="FAD/NAD(P)-binding domain"/>
    <property type="match status" value="2"/>
</dbReference>
<dbReference type="Pfam" id="PF00732">
    <property type="entry name" value="GMC_oxred_N"/>
    <property type="match status" value="1"/>
</dbReference>
<evidence type="ECO:0000259" key="6">
    <source>
        <dbReference type="Pfam" id="PF05199"/>
    </source>
</evidence>
<evidence type="ECO:0000259" key="5">
    <source>
        <dbReference type="Pfam" id="PF00732"/>
    </source>
</evidence>
<gene>
    <name evidence="7" type="ORF">L3081_18665</name>
</gene>
<dbReference type="EMBL" id="JAKKSL010000004">
    <property type="protein sequence ID" value="MCI2285044.1"/>
    <property type="molecule type" value="Genomic_DNA"/>
</dbReference>
<keyword evidence="4" id="KW-0560">Oxidoreductase</keyword>
<organism evidence="7 8">
    <name type="scientific">Colwellia maritima</name>
    <dbReference type="NCBI Taxonomy" id="2912588"/>
    <lineage>
        <taxon>Bacteria</taxon>
        <taxon>Pseudomonadati</taxon>
        <taxon>Pseudomonadota</taxon>
        <taxon>Gammaproteobacteria</taxon>
        <taxon>Alteromonadales</taxon>
        <taxon>Colwelliaceae</taxon>
        <taxon>Colwellia</taxon>
    </lineage>
</organism>
<sequence>MAIPSVPHLGRPNCNYCGQCGRGCFRQDKGSADNAFVKPNIASTYCHVITQAKVTRINTDETSVAKNRISSVDYIDKAGKKQRVKAKMLILAAGAIQSPRLLLLSKSKHSPNGLANESGQVGKNFMETLFWTSSAIHPKKLNSFKGIPSDAICWDFNAPNLAKDFIGGFRLTPTTLEADFGGAVSYALRVVPGWGHKHQQKMQQAIGHVLSVGAVGESLPNKKSYIDLDPTIRDIHNNPVARIHSYLPKMEIKRLYAMAQKCRELLQASGVDTIFEEYGTYDMFNATHVFGTCRMGNNAKTSVVNQYGQSHRWENLFITDASVFPSSGGGESPSLTISALAMRTADYIESLLSKV</sequence>
<name>A0ABS9X471_9GAMM</name>
<feature type="domain" description="Glucose-methanol-choline oxidoreductase C-terminal" evidence="6">
    <location>
        <begin position="220"/>
        <end position="341"/>
    </location>
</feature>
<dbReference type="RefSeq" id="WP_242287691.1">
    <property type="nucleotide sequence ID" value="NZ_JAKKSL010000004.1"/>
</dbReference>
<evidence type="ECO:0000313" key="8">
    <source>
        <dbReference type="Proteomes" id="UP001139646"/>
    </source>
</evidence>